<dbReference type="EMBL" id="BARS01047394">
    <property type="protein sequence ID" value="GAG39500.1"/>
    <property type="molecule type" value="Genomic_DNA"/>
</dbReference>
<reference evidence="1" key="1">
    <citation type="journal article" date="2014" name="Front. Microbiol.">
        <title>High frequency of phylogenetically diverse reductive dehalogenase-homologous genes in deep subseafloor sedimentary metagenomes.</title>
        <authorList>
            <person name="Kawai M."/>
            <person name="Futagami T."/>
            <person name="Toyoda A."/>
            <person name="Takaki Y."/>
            <person name="Nishi S."/>
            <person name="Hori S."/>
            <person name="Arai W."/>
            <person name="Tsubouchi T."/>
            <person name="Morono Y."/>
            <person name="Uchiyama I."/>
            <person name="Ito T."/>
            <person name="Fujiyama A."/>
            <person name="Inagaki F."/>
            <person name="Takami H."/>
        </authorList>
    </citation>
    <scope>NUCLEOTIDE SEQUENCE</scope>
    <source>
        <strain evidence="1">Expedition CK06-06</strain>
    </source>
</reference>
<sequence length="141" mass="16096">PQRASREWETPKSNTVNLGADNSQLGPGWYLMHDEGDRHYRWFAKEASLSLAAPQEKGCSLRIVTGNDYYDLKKVGLHVLVDDEEIAHLFPEEGWNTYRFPLPGAGRDHIRLKLWADDLYSADYTGELTDLSFKVKEVAVE</sequence>
<feature type="non-terminal residue" evidence="1">
    <location>
        <position position="1"/>
    </location>
</feature>
<comment type="caution">
    <text evidence="1">The sequence shown here is derived from an EMBL/GenBank/DDBJ whole genome shotgun (WGS) entry which is preliminary data.</text>
</comment>
<dbReference type="AlphaFoldDB" id="X0X8Y8"/>
<proteinExistence type="predicted"/>
<accession>X0X8Y8</accession>
<organism evidence="1">
    <name type="scientific">marine sediment metagenome</name>
    <dbReference type="NCBI Taxonomy" id="412755"/>
    <lineage>
        <taxon>unclassified sequences</taxon>
        <taxon>metagenomes</taxon>
        <taxon>ecological metagenomes</taxon>
    </lineage>
</organism>
<evidence type="ECO:0000313" key="1">
    <source>
        <dbReference type="EMBL" id="GAG39500.1"/>
    </source>
</evidence>
<protein>
    <submittedName>
        <fullName evidence="1">Uncharacterized protein</fullName>
    </submittedName>
</protein>
<name>X0X8Y8_9ZZZZ</name>
<gene>
    <name evidence="1" type="ORF">S01H1_71195</name>
</gene>